<evidence type="ECO:0000313" key="1">
    <source>
        <dbReference type="EMBL" id="ORY21945.1"/>
    </source>
</evidence>
<organism evidence="1 2">
    <name type="scientific">Naematelia encephala</name>
    <dbReference type="NCBI Taxonomy" id="71784"/>
    <lineage>
        <taxon>Eukaryota</taxon>
        <taxon>Fungi</taxon>
        <taxon>Dikarya</taxon>
        <taxon>Basidiomycota</taxon>
        <taxon>Agaricomycotina</taxon>
        <taxon>Tremellomycetes</taxon>
        <taxon>Tremellales</taxon>
        <taxon>Naemateliaceae</taxon>
        <taxon>Naematelia</taxon>
    </lineage>
</organism>
<name>A0A1Y2AJ34_9TREE</name>
<dbReference type="Proteomes" id="UP000193986">
    <property type="component" value="Unassembled WGS sequence"/>
</dbReference>
<protein>
    <recommendedName>
        <fullName evidence="3">Peptidase A2 domain-containing protein</fullName>
    </recommendedName>
</protein>
<feature type="non-terminal residue" evidence="1">
    <location>
        <position position="122"/>
    </location>
</feature>
<dbReference type="Pfam" id="PF08284">
    <property type="entry name" value="RVP_2"/>
    <property type="match status" value="1"/>
</dbReference>
<evidence type="ECO:0000313" key="2">
    <source>
        <dbReference type="Proteomes" id="UP000193986"/>
    </source>
</evidence>
<sequence length="122" mass="13789">MIPNRCQYSENIKQQKQTRIEIPLEENQPTSKIYIQDTQVIVLWDTGATDCYIDLDMVAKLDLKKISHKQPINLRMFDGSPSKAGPIQEYVETTLPLNLQSQAIIAKLNITKLSGADIVIGF</sequence>
<keyword evidence="2" id="KW-1185">Reference proteome</keyword>
<gene>
    <name evidence="1" type="ORF">BCR39DRAFT_474205</name>
</gene>
<dbReference type="InterPro" id="IPR021109">
    <property type="entry name" value="Peptidase_aspartic_dom_sf"/>
</dbReference>
<dbReference type="OrthoDB" id="3267566at2759"/>
<dbReference type="CDD" id="cd00303">
    <property type="entry name" value="retropepsin_like"/>
    <property type="match status" value="1"/>
</dbReference>
<reference evidence="1 2" key="1">
    <citation type="submission" date="2016-07" db="EMBL/GenBank/DDBJ databases">
        <title>Pervasive Adenine N6-methylation of Active Genes in Fungi.</title>
        <authorList>
            <consortium name="DOE Joint Genome Institute"/>
            <person name="Mondo S.J."/>
            <person name="Dannebaum R.O."/>
            <person name="Kuo R.C."/>
            <person name="Labutti K."/>
            <person name="Haridas S."/>
            <person name="Kuo A."/>
            <person name="Salamov A."/>
            <person name="Ahrendt S.R."/>
            <person name="Lipzen A."/>
            <person name="Sullivan W."/>
            <person name="Andreopoulos W.B."/>
            <person name="Clum A."/>
            <person name="Lindquist E."/>
            <person name="Daum C."/>
            <person name="Ramamoorthy G.K."/>
            <person name="Gryganskyi A."/>
            <person name="Culley D."/>
            <person name="Magnuson J.K."/>
            <person name="James T.Y."/>
            <person name="O'Malley M.A."/>
            <person name="Stajich J.E."/>
            <person name="Spatafora J.W."/>
            <person name="Visel A."/>
            <person name="Grigoriev I.V."/>
        </authorList>
    </citation>
    <scope>NUCLEOTIDE SEQUENCE [LARGE SCALE GENOMIC DNA]</scope>
    <source>
        <strain evidence="1 2">68-887.2</strain>
    </source>
</reference>
<dbReference type="AlphaFoldDB" id="A0A1Y2AJ34"/>
<comment type="caution">
    <text evidence="1">The sequence shown here is derived from an EMBL/GenBank/DDBJ whole genome shotgun (WGS) entry which is preliminary data.</text>
</comment>
<dbReference type="InParanoid" id="A0A1Y2AJ34"/>
<dbReference type="EMBL" id="MCFC01000101">
    <property type="protein sequence ID" value="ORY21945.1"/>
    <property type="molecule type" value="Genomic_DNA"/>
</dbReference>
<dbReference type="Gene3D" id="2.40.70.10">
    <property type="entry name" value="Acid Proteases"/>
    <property type="match status" value="1"/>
</dbReference>
<proteinExistence type="predicted"/>
<evidence type="ECO:0008006" key="3">
    <source>
        <dbReference type="Google" id="ProtNLM"/>
    </source>
</evidence>
<accession>A0A1Y2AJ34</accession>